<reference evidence="1 2" key="1">
    <citation type="journal article" date="2018" name="Science">
        <title>The opium poppy genome and morphinan production.</title>
        <authorList>
            <person name="Guo L."/>
            <person name="Winzer T."/>
            <person name="Yang X."/>
            <person name="Li Y."/>
            <person name="Ning Z."/>
            <person name="He Z."/>
            <person name="Teodor R."/>
            <person name="Lu Y."/>
            <person name="Bowser T.A."/>
            <person name="Graham I.A."/>
            <person name="Ye K."/>
        </authorList>
    </citation>
    <scope>NUCLEOTIDE SEQUENCE [LARGE SCALE GENOMIC DNA]</scope>
    <source>
        <strain evidence="2">cv. HN1</strain>
        <tissue evidence="1">Leaves</tissue>
    </source>
</reference>
<accession>A0A4Y7LFL2</accession>
<evidence type="ECO:0000313" key="1">
    <source>
        <dbReference type="EMBL" id="RZC83727.1"/>
    </source>
</evidence>
<organism evidence="1 2">
    <name type="scientific">Papaver somniferum</name>
    <name type="common">Opium poppy</name>
    <dbReference type="NCBI Taxonomy" id="3469"/>
    <lineage>
        <taxon>Eukaryota</taxon>
        <taxon>Viridiplantae</taxon>
        <taxon>Streptophyta</taxon>
        <taxon>Embryophyta</taxon>
        <taxon>Tracheophyta</taxon>
        <taxon>Spermatophyta</taxon>
        <taxon>Magnoliopsida</taxon>
        <taxon>Ranunculales</taxon>
        <taxon>Papaveraceae</taxon>
        <taxon>Papaveroideae</taxon>
        <taxon>Papaver</taxon>
    </lineage>
</organism>
<name>A0A4Y7LFL2_PAPSO</name>
<dbReference type="Gramene" id="RZC83727">
    <property type="protein sequence ID" value="RZC83727"/>
    <property type="gene ID" value="C5167_046518"/>
</dbReference>
<keyword evidence="2" id="KW-1185">Reference proteome</keyword>
<dbReference type="AlphaFoldDB" id="A0A4Y7LFL2"/>
<dbReference type="EMBL" id="CM010725">
    <property type="protein sequence ID" value="RZC83727.1"/>
    <property type="molecule type" value="Genomic_DNA"/>
</dbReference>
<protein>
    <submittedName>
        <fullName evidence="1">Uncharacterized protein</fullName>
    </submittedName>
</protein>
<evidence type="ECO:0000313" key="2">
    <source>
        <dbReference type="Proteomes" id="UP000316621"/>
    </source>
</evidence>
<proteinExistence type="predicted"/>
<gene>
    <name evidence="1" type="ORF">C5167_046518</name>
</gene>
<sequence>MVFFYIEVPLIGSFYISAFLKNKDARYDSYSVLETGDVKDFPNLANTIITPTATTYHGRSFIGKNEI</sequence>
<dbReference type="Proteomes" id="UP000316621">
    <property type="component" value="Chromosome 11"/>
</dbReference>